<dbReference type="RefSeq" id="WP_248665473.1">
    <property type="nucleotide sequence ID" value="NZ_JALPRX010000009.1"/>
</dbReference>
<evidence type="ECO:0000313" key="1">
    <source>
        <dbReference type="EMBL" id="MCK8783348.1"/>
    </source>
</evidence>
<gene>
    <name evidence="1" type="ORF">M0638_02990</name>
</gene>
<dbReference type="AlphaFoldDB" id="A0A9X1Y4N7"/>
<proteinExistence type="predicted"/>
<dbReference type="Proteomes" id="UP001139516">
    <property type="component" value="Unassembled WGS sequence"/>
</dbReference>
<sequence length="68" mass="7874">MNDLPRQVALRRLETVEMNARTRTQEPVQSMLALRVVDYLRAILTGELHTPEDEVEMLVGRLARGWLD</sequence>
<keyword evidence="2" id="KW-1185">Reference proteome</keyword>
<organism evidence="1 2">
    <name type="scientific">Roseomonas acroporae</name>
    <dbReference type="NCBI Taxonomy" id="2937791"/>
    <lineage>
        <taxon>Bacteria</taxon>
        <taxon>Pseudomonadati</taxon>
        <taxon>Pseudomonadota</taxon>
        <taxon>Alphaproteobacteria</taxon>
        <taxon>Acetobacterales</taxon>
        <taxon>Roseomonadaceae</taxon>
        <taxon>Roseomonas</taxon>
    </lineage>
</organism>
<evidence type="ECO:0000313" key="2">
    <source>
        <dbReference type="Proteomes" id="UP001139516"/>
    </source>
</evidence>
<comment type="caution">
    <text evidence="1">The sequence shown here is derived from an EMBL/GenBank/DDBJ whole genome shotgun (WGS) entry which is preliminary data.</text>
</comment>
<reference evidence="1" key="1">
    <citation type="submission" date="2022-04" db="EMBL/GenBank/DDBJ databases">
        <title>Roseomonas acroporae sp. nov., isolated from coral Acropora digitifera.</title>
        <authorList>
            <person name="Sun H."/>
        </authorList>
    </citation>
    <scope>NUCLEOTIDE SEQUENCE</scope>
    <source>
        <strain evidence="1">NAR14</strain>
    </source>
</reference>
<dbReference type="EMBL" id="JALPRX010000009">
    <property type="protein sequence ID" value="MCK8783348.1"/>
    <property type="molecule type" value="Genomic_DNA"/>
</dbReference>
<name>A0A9X1Y4N7_9PROT</name>
<protein>
    <submittedName>
        <fullName evidence="1">Uncharacterized protein</fullName>
    </submittedName>
</protein>
<accession>A0A9X1Y4N7</accession>